<organism evidence="1 2">
    <name type="scientific">Pristionchus mayeri</name>
    <dbReference type="NCBI Taxonomy" id="1317129"/>
    <lineage>
        <taxon>Eukaryota</taxon>
        <taxon>Metazoa</taxon>
        <taxon>Ecdysozoa</taxon>
        <taxon>Nematoda</taxon>
        <taxon>Chromadorea</taxon>
        <taxon>Rhabditida</taxon>
        <taxon>Rhabditina</taxon>
        <taxon>Diplogasteromorpha</taxon>
        <taxon>Diplogasteroidea</taxon>
        <taxon>Neodiplogasteridae</taxon>
        <taxon>Pristionchus</taxon>
    </lineage>
</organism>
<sequence>MRVTSVQCNQCNGCYSMQAIVALIGHLRLQIPYADVECLRGMRALGDVMVGQLEFPSTLARLESVVAVVVDLQMRVDRRQLVFPARKHESTLVVGVRLVHLVVRIRAYIVIDELHLNFARRHVAAHKDSRHSITLLASELLGNIDRRCSDNNK</sequence>
<accession>A0AAN5DDR4</accession>
<dbReference type="Proteomes" id="UP001328107">
    <property type="component" value="Unassembled WGS sequence"/>
</dbReference>
<name>A0AAN5DDR4_9BILA</name>
<gene>
    <name evidence="1" type="ORF">PMAYCL1PPCAC_31010</name>
</gene>
<dbReference type="AlphaFoldDB" id="A0AAN5DDR4"/>
<reference evidence="2" key="1">
    <citation type="submission" date="2022-10" db="EMBL/GenBank/DDBJ databases">
        <title>Genome assembly of Pristionchus species.</title>
        <authorList>
            <person name="Yoshida K."/>
            <person name="Sommer R.J."/>
        </authorList>
    </citation>
    <scope>NUCLEOTIDE SEQUENCE [LARGE SCALE GENOMIC DNA]</scope>
    <source>
        <strain evidence="2">RS5460</strain>
    </source>
</reference>
<dbReference type="EMBL" id="BTRK01000006">
    <property type="protein sequence ID" value="GMR60815.1"/>
    <property type="molecule type" value="Genomic_DNA"/>
</dbReference>
<evidence type="ECO:0000313" key="2">
    <source>
        <dbReference type="Proteomes" id="UP001328107"/>
    </source>
</evidence>
<proteinExistence type="predicted"/>
<protein>
    <submittedName>
        <fullName evidence="1">Uncharacterized protein</fullName>
    </submittedName>
</protein>
<evidence type="ECO:0000313" key="1">
    <source>
        <dbReference type="EMBL" id="GMR60815.1"/>
    </source>
</evidence>
<keyword evidence="2" id="KW-1185">Reference proteome</keyword>
<comment type="caution">
    <text evidence="1">The sequence shown here is derived from an EMBL/GenBank/DDBJ whole genome shotgun (WGS) entry which is preliminary data.</text>
</comment>